<keyword evidence="3" id="KW-0418">Kinase</keyword>
<dbReference type="Gene3D" id="1.10.510.10">
    <property type="entry name" value="Transferase(Phosphotransferase) domain 1"/>
    <property type="match status" value="1"/>
</dbReference>
<evidence type="ECO:0000259" key="7">
    <source>
        <dbReference type="PROSITE" id="PS50011"/>
    </source>
</evidence>
<feature type="transmembrane region" description="Helical" evidence="6">
    <location>
        <begin position="344"/>
        <end position="365"/>
    </location>
</feature>
<dbReference type="PROSITE" id="PS00107">
    <property type="entry name" value="PROTEIN_KINASE_ATP"/>
    <property type="match status" value="1"/>
</dbReference>
<dbReference type="GO" id="GO:0005524">
    <property type="term" value="F:ATP binding"/>
    <property type="evidence" value="ECO:0007669"/>
    <property type="project" value="UniProtKB-UniRule"/>
</dbReference>
<evidence type="ECO:0000256" key="4">
    <source>
        <dbReference type="ARBA" id="ARBA00022840"/>
    </source>
</evidence>
<dbReference type="eggNOG" id="COG0515">
    <property type="taxonomic scope" value="Bacteria"/>
</dbReference>
<dbReference type="PROSITE" id="PS00109">
    <property type="entry name" value="PROTEIN_KINASE_TYR"/>
    <property type="match status" value="1"/>
</dbReference>
<dbReference type="Gene3D" id="3.30.200.20">
    <property type="entry name" value="Phosphorylase Kinase, domain 1"/>
    <property type="match status" value="1"/>
</dbReference>
<dbReference type="OrthoDB" id="9801841at2"/>
<keyword evidence="2 5" id="KW-0547">Nucleotide-binding</keyword>
<dbReference type="GO" id="GO:0004674">
    <property type="term" value="F:protein serine/threonine kinase activity"/>
    <property type="evidence" value="ECO:0007669"/>
    <property type="project" value="TreeGrafter"/>
</dbReference>
<dbReference type="InterPro" id="IPR011990">
    <property type="entry name" value="TPR-like_helical_dom_sf"/>
</dbReference>
<organism evidence="8 9">
    <name type="scientific">Erythrobacter longus</name>
    <dbReference type="NCBI Taxonomy" id="1044"/>
    <lineage>
        <taxon>Bacteria</taxon>
        <taxon>Pseudomonadati</taxon>
        <taxon>Pseudomonadota</taxon>
        <taxon>Alphaproteobacteria</taxon>
        <taxon>Sphingomonadales</taxon>
        <taxon>Erythrobacteraceae</taxon>
        <taxon>Erythrobacter/Porphyrobacter group</taxon>
        <taxon>Erythrobacter</taxon>
    </lineage>
</organism>
<evidence type="ECO:0000256" key="2">
    <source>
        <dbReference type="ARBA" id="ARBA00022741"/>
    </source>
</evidence>
<keyword evidence="6" id="KW-0472">Membrane</keyword>
<dbReference type="InterPro" id="IPR008266">
    <property type="entry name" value="Tyr_kinase_AS"/>
</dbReference>
<dbReference type="PROSITE" id="PS50011">
    <property type="entry name" value="PROTEIN_KINASE_DOM"/>
    <property type="match status" value="1"/>
</dbReference>
<dbReference type="SUPFAM" id="SSF56112">
    <property type="entry name" value="Protein kinase-like (PK-like)"/>
    <property type="match status" value="1"/>
</dbReference>
<protein>
    <recommendedName>
        <fullName evidence="7">Protein kinase domain-containing protein</fullName>
    </recommendedName>
</protein>
<keyword evidence="4 5" id="KW-0067">ATP-binding</keyword>
<dbReference type="Pfam" id="PF00069">
    <property type="entry name" value="Pkinase"/>
    <property type="match status" value="1"/>
</dbReference>
<evidence type="ECO:0000256" key="5">
    <source>
        <dbReference type="PROSITE-ProRule" id="PRU10141"/>
    </source>
</evidence>
<feature type="binding site" evidence="5">
    <location>
        <position position="112"/>
    </location>
    <ligand>
        <name>ATP</name>
        <dbReference type="ChEBI" id="CHEBI:30616"/>
    </ligand>
</feature>
<dbReference type="AlphaFoldDB" id="A0A074MH46"/>
<dbReference type="eggNOG" id="COG0457">
    <property type="taxonomic scope" value="Bacteria"/>
</dbReference>
<feature type="domain" description="Protein kinase" evidence="7">
    <location>
        <begin position="81"/>
        <end position="339"/>
    </location>
</feature>
<accession>A0A074MH46</accession>
<dbReference type="SUPFAM" id="SSF48452">
    <property type="entry name" value="TPR-like"/>
    <property type="match status" value="1"/>
</dbReference>
<evidence type="ECO:0000256" key="1">
    <source>
        <dbReference type="ARBA" id="ARBA00022679"/>
    </source>
</evidence>
<keyword evidence="9" id="KW-1185">Reference proteome</keyword>
<sequence length="796" mass="88687">MTRKSEKLEREALALFEAALDQPSDNREEWIMEQAGSDLELRSKALSYLTHDKSAGRRFNTGGAFHDTLDDTAMPDRIGAYRMTGVVGHGGMGTVYRGERASGDFDHDVAVKVIRPGVMSDKLIDRFLDERQTLAKLSHPNIARLFDGGTLDDGAPYIVMEYIDGLPITKWADEQSLPFEKRLNLFGYTCEAVAHAHQNLIIHRDITPSNVLVEKTGQVKLIDFGIAKVFDTDEISSIGTNSLASLSFTPGFAAPERSKGAAANTLSDVYSLGKLLEALLVRCPDNSDAKAIIAKATSDKPEARYATVDELRNDVENLAHGYPVRAVPHSSWYRIRKFASRNKVGSATAFAAALGLFAAFVITLIQYQRAETALADADRRFSEVRELANFQLFDLYDQLAEIPGTTNVRSQIADRSRTFLDALADDPRASISLQVEIAQSYKRLSDVMGNPEGANLGRRVEAGVLLREAYNRLSDLNERYPENAQVTRALAETAYALSIFAFIAEDDHEATIRYAEQAESLYGRLIQKRRGDQQDYIRQIAASLQAAKPLLWLDRGAEGYAALVNLSDQIDALVTQTPDDQAAQRLNATINVELAALISWEFPTESPEYQTAVPIMNKGITIYEDILHTAPENYEIRRSLAAAFYARAQIYMGFENDVETLRDMRRAERILNQLLQDDAEDRNSMRILEIVQGEMVMTLAHLGQASEAISLGQEVLDQKREAHEREPDNPGFLRDYANSLFTYGTAMKVLGKKEKSCALFRQSMLIWNTLKDDRNLAKLDEQGAVKEIAENLSECA</sequence>
<keyword evidence="1" id="KW-0808">Transferase</keyword>
<dbReference type="PANTHER" id="PTHR43289:SF34">
    <property type="entry name" value="SERINE_THREONINE-PROTEIN KINASE YBDM-RELATED"/>
    <property type="match status" value="1"/>
</dbReference>
<dbReference type="Gene3D" id="1.25.40.10">
    <property type="entry name" value="Tetratricopeptide repeat domain"/>
    <property type="match status" value="1"/>
</dbReference>
<dbReference type="PANTHER" id="PTHR43289">
    <property type="entry name" value="MITOGEN-ACTIVATED PROTEIN KINASE KINASE KINASE 20-RELATED"/>
    <property type="match status" value="1"/>
</dbReference>
<gene>
    <name evidence="8" type="ORF">EH31_05455</name>
</gene>
<dbReference type="InterPro" id="IPR011009">
    <property type="entry name" value="Kinase-like_dom_sf"/>
</dbReference>
<evidence type="ECO:0000256" key="6">
    <source>
        <dbReference type="SAM" id="Phobius"/>
    </source>
</evidence>
<dbReference type="Proteomes" id="UP000027647">
    <property type="component" value="Unassembled WGS sequence"/>
</dbReference>
<comment type="caution">
    <text evidence="8">The sequence shown here is derived from an EMBL/GenBank/DDBJ whole genome shotgun (WGS) entry which is preliminary data.</text>
</comment>
<dbReference type="EMBL" id="JMIW01000001">
    <property type="protein sequence ID" value="KEO92115.1"/>
    <property type="molecule type" value="Genomic_DNA"/>
</dbReference>
<proteinExistence type="predicted"/>
<evidence type="ECO:0000256" key="3">
    <source>
        <dbReference type="ARBA" id="ARBA00022777"/>
    </source>
</evidence>
<dbReference type="InterPro" id="IPR017441">
    <property type="entry name" value="Protein_kinase_ATP_BS"/>
</dbReference>
<evidence type="ECO:0000313" key="8">
    <source>
        <dbReference type="EMBL" id="KEO92115.1"/>
    </source>
</evidence>
<dbReference type="RefSeq" id="WP_034958490.1">
    <property type="nucleotide sequence ID" value="NZ_JMIW01000001.1"/>
</dbReference>
<keyword evidence="6" id="KW-1133">Transmembrane helix</keyword>
<evidence type="ECO:0000313" key="9">
    <source>
        <dbReference type="Proteomes" id="UP000027647"/>
    </source>
</evidence>
<dbReference type="InterPro" id="IPR000719">
    <property type="entry name" value="Prot_kinase_dom"/>
</dbReference>
<dbReference type="STRING" id="1044.EH31_05455"/>
<dbReference type="CDD" id="cd14014">
    <property type="entry name" value="STKc_PknB_like"/>
    <property type="match status" value="1"/>
</dbReference>
<reference evidence="8 9" key="1">
    <citation type="submission" date="2014-04" db="EMBL/GenBank/DDBJ databases">
        <title>A comprehensive comparison of genomes of Erythrobacter spp. strains.</title>
        <authorList>
            <person name="Zheng Q."/>
        </authorList>
    </citation>
    <scope>NUCLEOTIDE SEQUENCE [LARGE SCALE GENOMIC DNA]</scope>
    <source>
        <strain evidence="8 9">DSM 6997</strain>
    </source>
</reference>
<keyword evidence="6" id="KW-0812">Transmembrane</keyword>
<name>A0A074MH46_ERYLO</name>